<protein>
    <recommendedName>
        <fullName evidence="3">CTP synthetase</fullName>
    </recommendedName>
</protein>
<dbReference type="Gene3D" id="3.40.50.720">
    <property type="entry name" value="NAD(P)-binding Rossmann-like Domain"/>
    <property type="match status" value="1"/>
</dbReference>
<proteinExistence type="predicted"/>
<dbReference type="InterPro" id="IPR036291">
    <property type="entry name" value="NAD(P)-bd_dom_sf"/>
</dbReference>
<sequence length="107" mass="11345">MTVLITGPDEDGLGDAIAALGVELIRFDGVANRDALLEAGIDTVDTLVLTDMDDASIIPVAREENPDVRIVTYSHDSLPEFARGQTDLAVDPNLLAADVVAEELVEV</sequence>
<dbReference type="RefSeq" id="WP_089808120.1">
    <property type="nucleotide sequence ID" value="NZ_FOYT01000002.1"/>
</dbReference>
<dbReference type="AlphaFoldDB" id="A0A1I6HUJ3"/>
<accession>A0A1I6HUJ3</accession>
<reference evidence="2" key="1">
    <citation type="submission" date="2016-10" db="EMBL/GenBank/DDBJ databases">
        <authorList>
            <person name="Varghese N."/>
            <person name="Submissions S."/>
        </authorList>
    </citation>
    <scope>NUCLEOTIDE SEQUENCE [LARGE SCALE GENOMIC DNA]</scope>
    <source>
        <strain evidence="2">CGMCC 1.7736</strain>
    </source>
</reference>
<name>A0A1I6HUJ3_9EURY</name>
<evidence type="ECO:0008006" key="3">
    <source>
        <dbReference type="Google" id="ProtNLM"/>
    </source>
</evidence>
<dbReference type="STRING" id="553469.SAMN04487947_2523"/>
<evidence type="ECO:0000313" key="2">
    <source>
        <dbReference type="Proteomes" id="UP000198531"/>
    </source>
</evidence>
<gene>
    <name evidence="1" type="ORF">SAMN04487947_2523</name>
</gene>
<evidence type="ECO:0000313" key="1">
    <source>
        <dbReference type="EMBL" id="SFR58114.1"/>
    </source>
</evidence>
<dbReference type="Proteomes" id="UP000198531">
    <property type="component" value="Unassembled WGS sequence"/>
</dbReference>
<keyword evidence="2" id="KW-1185">Reference proteome</keyword>
<dbReference type="InterPro" id="IPR055550">
    <property type="entry name" value="DUF7126"/>
</dbReference>
<dbReference type="Pfam" id="PF23443">
    <property type="entry name" value="DUF7126"/>
    <property type="match status" value="1"/>
</dbReference>
<organism evidence="1 2">
    <name type="scientific">Halogeometricum rufum</name>
    <dbReference type="NCBI Taxonomy" id="553469"/>
    <lineage>
        <taxon>Archaea</taxon>
        <taxon>Methanobacteriati</taxon>
        <taxon>Methanobacteriota</taxon>
        <taxon>Stenosarchaea group</taxon>
        <taxon>Halobacteria</taxon>
        <taxon>Halobacteriales</taxon>
        <taxon>Haloferacaceae</taxon>
        <taxon>Halogeometricum</taxon>
    </lineage>
</organism>
<dbReference type="OrthoDB" id="302988at2157"/>
<dbReference type="EMBL" id="FOYT01000002">
    <property type="protein sequence ID" value="SFR58114.1"/>
    <property type="molecule type" value="Genomic_DNA"/>
</dbReference>
<dbReference type="SUPFAM" id="SSF51735">
    <property type="entry name" value="NAD(P)-binding Rossmann-fold domains"/>
    <property type="match status" value="1"/>
</dbReference>